<feature type="compositionally biased region" description="Basic and acidic residues" evidence="1">
    <location>
        <begin position="228"/>
        <end position="239"/>
    </location>
</feature>
<name>A0AB39S2G8_9ACTN</name>
<dbReference type="RefSeq" id="WP_369255869.1">
    <property type="nucleotide sequence ID" value="NZ_CP163440.1"/>
</dbReference>
<sequence>MPDEAGQLGRRRGAGPVSQWGGPGGGRGDQSLGDVRLVHAFEQRTEALGERPAQARRDISVHELRMGVPQPGRDRAATVGVKALGRVQRRPQRFGERVAHVVLGDAKQHHGDLVRSPAAHPRDQRPYLSAVLPEAGTVEARGQQEAQDRGPALLVRAGREPPVDLVLGRRARRLEPLVPALPHPRDGVPPKLRALAFQKVDEPADAAERGRPHLVERVVPTGFGHQGVVEHGRDHGRGD</sequence>
<proteinExistence type="predicted"/>
<feature type="compositionally biased region" description="Basic and acidic residues" evidence="1">
    <location>
        <begin position="202"/>
        <end position="216"/>
    </location>
</feature>
<accession>A0AB39S2G8</accession>
<gene>
    <name evidence="2" type="ORF">AB5J50_06840</name>
</gene>
<reference evidence="2" key="1">
    <citation type="submission" date="2024-07" db="EMBL/GenBank/DDBJ databases">
        <authorList>
            <person name="Yu S.T."/>
        </authorList>
    </citation>
    <scope>NUCLEOTIDE SEQUENCE</scope>
    <source>
        <strain evidence="2">R35</strain>
    </source>
</reference>
<dbReference type="AlphaFoldDB" id="A0AB39S2G8"/>
<organism evidence="2">
    <name type="scientific">Streptomyces sp. R35</name>
    <dbReference type="NCBI Taxonomy" id="3238630"/>
    <lineage>
        <taxon>Bacteria</taxon>
        <taxon>Bacillati</taxon>
        <taxon>Actinomycetota</taxon>
        <taxon>Actinomycetes</taxon>
        <taxon>Kitasatosporales</taxon>
        <taxon>Streptomycetaceae</taxon>
        <taxon>Streptomyces</taxon>
    </lineage>
</organism>
<protein>
    <submittedName>
        <fullName evidence="2">Uncharacterized protein</fullName>
    </submittedName>
</protein>
<feature type="region of interest" description="Disordered" evidence="1">
    <location>
        <begin position="202"/>
        <end position="239"/>
    </location>
</feature>
<dbReference type="EMBL" id="CP163440">
    <property type="protein sequence ID" value="XDQ60503.1"/>
    <property type="molecule type" value="Genomic_DNA"/>
</dbReference>
<evidence type="ECO:0000256" key="1">
    <source>
        <dbReference type="SAM" id="MobiDB-lite"/>
    </source>
</evidence>
<feature type="region of interest" description="Disordered" evidence="1">
    <location>
        <begin position="1"/>
        <end position="34"/>
    </location>
</feature>
<evidence type="ECO:0000313" key="2">
    <source>
        <dbReference type="EMBL" id="XDQ60503.1"/>
    </source>
</evidence>